<dbReference type="HOGENOM" id="CLU_1259498_0_0_9"/>
<evidence type="ECO:0000313" key="2">
    <source>
        <dbReference type="EMBL" id="ADQ03662.1"/>
    </source>
</evidence>
<organism evidence="2 3">
    <name type="scientific">Caldicellulosiruptor owensensis (strain ATCC 700167 / DSM 13100 / OL)</name>
    <dbReference type="NCBI Taxonomy" id="632518"/>
    <lineage>
        <taxon>Bacteria</taxon>
        <taxon>Bacillati</taxon>
        <taxon>Bacillota</taxon>
        <taxon>Bacillota incertae sedis</taxon>
        <taxon>Caldicellulosiruptorales</taxon>
        <taxon>Caldicellulosiruptoraceae</taxon>
        <taxon>Caldicellulosiruptor</taxon>
    </lineage>
</organism>
<dbReference type="KEGG" id="cow:Calow_0042"/>
<feature type="transmembrane region" description="Helical" evidence="1">
    <location>
        <begin position="102"/>
        <end position="122"/>
    </location>
</feature>
<proteinExistence type="predicted"/>
<protein>
    <submittedName>
        <fullName evidence="2">Uncharacterized protein</fullName>
    </submittedName>
</protein>
<dbReference type="Proteomes" id="UP000006889">
    <property type="component" value="Chromosome"/>
</dbReference>
<keyword evidence="1" id="KW-0812">Transmembrane</keyword>
<dbReference type="OrthoDB" id="1716771at2"/>
<evidence type="ECO:0000313" key="3">
    <source>
        <dbReference type="Proteomes" id="UP000006889"/>
    </source>
</evidence>
<keyword evidence="1" id="KW-0472">Membrane</keyword>
<feature type="transmembrane region" description="Helical" evidence="1">
    <location>
        <begin position="6"/>
        <end position="24"/>
    </location>
</feature>
<dbReference type="EMBL" id="CP002216">
    <property type="protein sequence ID" value="ADQ03662.1"/>
    <property type="molecule type" value="Genomic_DNA"/>
</dbReference>
<accession>E4Q1W3</accession>
<reference key="1">
    <citation type="submission" date="2010-09" db="EMBL/GenBank/DDBJ databases">
        <title>Complete sequence of Caldicellulosiruptor owensensis OL.</title>
        <authorList>
            <consortium name="US DOE Joint Genome Institute"/>
            <person name="Lucas S."/>
            <person name="Copeland A."/>
            <person name="Lapidus A."/>
            <person name="Cheng J.-F."/>
            <person name="Bruce D."/>
            <person name="Goodwin L."/>
            <person name="Pitluck S."/>
            <person name="Davenport K."/>
            <person name="Detter J.C."/>
            <person name="Han C."/>
            <person name="Tapia R."/>
            <person name="Land M."/>
            <person name="Hauser L."/>
            <person name="Chang Y.-J."/>
            <person name="Jeffries C."/>
            <person name="Kyrpides N."/>
            <person name="Ivanova N."/>
            <person name="Mikhailova N."/>
            <person name="Blumer-Schuette S.E."/>
            <person name="Kelly R.M."/>
            <person name="Woyke T."/>
        </authorList>
    </citation>
    <scope>NUCLEOTIDE SEQUENCE</scope>
    <source>
        <strain>OL</strain>
    </source>
</reference>
<sequence length="217" mass="25571">MQNIFIVALLVSIVMAFIIEILFCKSFCRSCLTKDRNLLLTIGIAFLGLHFLIAFPGMVPVKIWTVSNLAGMWILFYYREIIKREIFFRNNFKLLRSQRRKILLLSSILCYIIIAFLFNSYIFHRFTYSTTELKLTATLNIFLLFVTEIINIVYFLTLLNFYYLTKVTIWGENLTKYEGWLIEETKDYYILKEKFSGKIITVKKDVINQIVITGKGI</sequence>
<feature type="transmembrane region" description="Helical" evidence="1">
    <location>
        <begin position="142"/>
        <end position="164"/>
    </location>
</feature>
<keyword evidence="3" id="KW-1185">Reference proteome</keyword>
<keyword evidence="1" id="KW-1133">Transmembrane helix</keyword>
<reference evidence="2 3" key="2">
    <citation type="journal article" date="2011" name="J. Bacteriol.">
        <title>Complete genome sequences for the anaerobic, extremely thermophilic plant biomass-degrading bacteria Caldicellulosiruptor hydrothermalis, Caldicellulosiruptor kristjanssonii, Caldicellulosiruptor kronotskyensis, Caldicellulosiruptor owensenis, and Caldicellulosiruptor lactoaceticus.</title>
        <authorList>
            <person name="Blumer-Schuette S.E."/>
            <person name="Ozdemir I."/>
            <person name="Mistry D."/>
            <person name="Lucas S."/>
            <person name="Lapidus A."/>
            <person name="Cheng J.F."/>
            <person name="Goodwin L.A."/>
            <person name="Pitluck S."/>
            <person name="Land M.L."/>
            <person name="Hauser L.J."/>
            <person name="Woyke T."/>
            <person name="Mikhailova N."/>
            <person name="Pati A."/>
            <person name="Kyrpides N.C."/>
            <person name="Ivanova N."/>
            <person name="Detter J.C."/>
            <person name="Walston-Davenport K."/>
            <person name="Han S."/>
            <person name="Adams M.W."/>
            <person name="Kelly R.M."/>
        </authorList>
    </citation>
    <scope>NUCLEOTIDE SEQUENCE [LARGE SCALE GENOMIC DNA]</scope>
    <source>
        <strain evidence="3">ATCC 700167 / DSM 13100 / OL</strain>
    </source>
</reference>
<feature type="transmembrane region" description="Helical" evidence="1">
    <location>
        <begin position="36"/>
        <end position="55"/>
    </location>
</feature>
<gene>
    <name evidence="2" type="ordered locus">Calow_0042</name>
</gene>
<feature type="transmembrane region" description="Helical" evidence="1">
    <location>
        <begin position="61"/>
        <end position="81"/>
    </location>
</feature>
<name>E4Q1W3_CALOW</name>
<dbReference type="AlphaFoldDB" id="E4Q1W3"/>
<evidence type="ECO:0000256" key="1">
    <source>
        <dbReference type="SAM" id="Phobius"/>
    </source>
</evidence>